<dbReference type="InterPro" id="IPR050128">
    <property type="entry name" value="Sulfate_adenylyltrnsfr_sub2"/>
</dbReference>
<dbReference type="KEGG" id="muc:MuYL_2365"/>
<dbReference type="EMBL" id="CP022743">
    <property type="protein sequence ID" value="ASU34254.1"/>
    <property type="molecule type" value="Genomic_DNA"/>
</dbReference>
<accession>A0A223NX33</accession>
<protein>
    <submittedName>
        <fullName evidence="2">DNA sulfur modification protein DndC</fullName>
    </submittedName>
</protein>
<gene>
    <name evidence="2" type="ORF">MuYL_2365</name>
</gene>
<dbReference type="Gene3D" id="3.40.50.620">
    <property type="entry name" value="HUPs"/>
    <property type="match status" value="1"/>
</dbReference>
<keyword evidence="3" id="KW-1185">Reference proteome</keyword>
<dbReference type="REBASE" id="215979">
    <property type="entry name" value="M.MspA31DndCP"/>
</dbReference>
<dbReference type="RefSeq" id="WP_094570627.1">
    <property type="nucleotide sequence ID" value="NZ_CP022743.1"/>
</dbReference>
<dbReference type="OrthoDB" id="9774475at2"/>
<sequence>MALDLKHIHSEIEDQYLNDDNPRPWIIGFSGGKDSTMLLQLVWIALKKIPAELRRRKIYVVCNDTLVENPRIVKFIHETLDKIKQAAAEQSLPITVHQTTPRLEDTFWVNLLGKGYPAPNNSFRWCTDRLKIEPTTEFIRNKISEVGEAIILLGTRSDESNTRAKSIENSKIHIDSERLRKHVLPNAFVFAPIKDVLTEEVWTYLLQVNPPWGGSHRDLVTLYRNATGGDCPLVIDTTTPSCGQSRFGCWVCTVVKRDKSMEALVDNGEEWMEPLVEFRDMLVAKRNDRTWRQTWRRSQNEDDASEDTWGPYLPEKRAFMLEELLKVQKQVQEEDANLILINYQELVAIQVIWHRDSIFEHGVADIYNTVYQTDMKKEDFSDGQVFEKDLLKEVCDSEADFKLIGELLEIQKSKIILVNNYGIQSDLENHLEKDYRRRTVC</sequence>
<dbReference type="InterPro" id="IPR002500">
    <property type="entry name" value="PAPS_reduct_dom"/>
</dbReference>
<evidence type="ECO:0000259" key="1">
    <source>
        <dbReference type="Pfam" id="PF01507"/>
    </source>
</evidence>
<feature type="domain" description="Phosphoadenosine phosphosulphate reductase" evidence="1">
    <location>
        <begin position="27"/>
        <end position="211"/>
    </location>
</feature>
<dbReference type="GO" id="GO:0003824">
    <property type="term" value="F:catalytic activity"/>
    <property type="evidence" value="ECO:0007669"/>
    <property type="project" value="InterPro"/>
</dbReference>
<evidence type="ECO:0000313" key="3">
    <source>
        <dbReference type="Proteomes" id="UP000215002"/>
    </source>
</evidence>
<dbReference type="SUPFAM" id="SSF52402">
    <property type="entry name" value="Adenine nucleotide alpha hydrolases-like"/>
    <property type="match status" value="1"/>
</dbReference>
<proteinExistence type="predicted"/>
<dbReference type="PANTHER" id="PTHR43196:SF2">
    <property type="entry name" value="PHOSPHOADENOSINE PHOSPHOSULFATE REDUCTASE"/>
    <property type="match status" value="1"/>
</dbReference>
<reference evidence="2 3" key="1">
    <citation type="submission" date="2017-08" db="EMBL/GenBank/DDBJ databases">
        <title>Complete genome sequence of Mucilaginibacter sp. strain BJC16-A31.</title>
        <authorList>
            <consortium name="Henan University of Science and Technology"/>
            <person name="You X."/>
        </authorList>
    </citation>
    <scope>NUCLEOTIDE SEQUENCE [LARGE SCALE GENOMIC DNA]</scope>
    <source>
        <strain evidence="2 3">BJC16-A31</strain>
    </source>
</reference>
<dbReference type="Proteomes" id="UP000215002">
    <property type="component" value="Chromosome"/>
</dbReference>
<dbReference type="AlphaFoldDB" id="A0A223NX33"/>
<dbReference type="InterPro" id="IPR017598">
    <property type="entry name" value="SulphurTrfase_DndC"/>
</dbReference>
<name>A0A223NX33_9SPHI</name>
<dbReference type="Pfam" id="PF01507">
    <property type="entry name" value="PAPS_reduct"/>
    <property type="match status" value="1"/>
</dbReference>
<dbReference type="NCBIfam" id="TIGR03183">
    <property type="entry name" value="DNA_S_dndC"/>
    <property type="match status" value="1"/>
</dbReference>
<organism evidence="2 3">
    <name type="scientific">Mucilaginibacter xinganensis</name>
    <dbReference type="NCBI Taxonomy" id="1234841"/>
    <lineage>
        <taxon>Bacteria</taxon>
        <taxon>Pseudomonadati</taxon>
        <taxon>Bacteroidota</taxon>
        <taxon>Sphingobacteriia</taxon>
        <taxon>Sphingobacteriales</taxon>
        <taxon>Sphingobacteriaceae</taxon>
        <taxon>Mucilaginibacter</taxon>
    </lineage>
</organism>
<evidence type="ECO:0000313" key="2">
    <source>
        <dbReference type="EMBL" id="ASU34254.1"/>
    </source>
</evidence>
<dbReference type="InterPro" id="IPR014729">
    <property type="entry name" value="Rossmann-like_a/b/a_fold"/>
</dbReference>
<dbReference type="PANTHER" id="PTHR43196">
    <property type="entry name" value="SULFATE ADENYLYLTRANSFERASE SUBUNIT 2"/>
    <property type="match status" value="1"/>
</dbReference>